<accession>A0A4P9VTA7</accession>
<evidence type="ECO:0000313" key="2">
    <source>
        <dbReference type="EMBL" id="RKO82739.1"/>
    </source>
</evidence>
<dbReference type="Proteomes" id="UP000269721">
    <property type="component" value="Unassembled WGS sequence"/>
</dbReference>
<feature type="region of interest" description="Disordered" evidence="1">
    <location>
        <begin position="82"/>
        <end position="102"/>
    </location>
</feature>
<organism evidence="2 3">
    <name type="scientific">Blyttiomyces helicus</name>
    <dbReference type="NCBI Taxonomy" id="388810"/>
    <lineage>
        <taxon>Eukaryota</taxon>
        <taxon>Fungi</taxon>
        <taxon>Fungi incertae sedis</taxon>
        <taxon>Chytridiomycota</taxon>
        <taxon>Chytridiomycota incertae sedis</taxon>
        <taxon>Chytridiomycetes</taxon>
        <taxon>Chytridiomycetes incertae sedis</taxon>
        <taxon>Blyttiomyces</taxon>
    </lineage>
</organism>
<proteinExistence type="predicted"/>
<evidence type="ECO:0000256" key="1">
    <source>
        <dbReference type="SAM" id="MobiDB-lite"/>
    </source>
</evidence>
<dbReference type="OrthoDB" id="286301at2759"/>
<dbReference type="AlphaFoldDB" id="A0A4P9VTA7"/>
<gene>
    <name evidence="2" type="ORF">BDK51DRAFT_35090</name>
</gene>
<sequence>PVNSTTILPTYLGPTKITANIYPRQPNSPPGWIPCILQRTGTEYPNASIVHTQYSSNGILYVLDTMLRAPLDAAEFDKSTLADTSPASSVPATIHPATTTTHPAFTTTAPASTFHLAAPPTVSSVATAESAKGSTSPALKSALSRVLEAALVAASFLLL</sequence>
<reference evidence="3" key="1">
    <citation type="journal article" date="2018" name="Nat. Microbiol.">
        <title>Leveraging single-cell genomics to expand the fungal tree of life.</title>
        <authorList>
            <person name="Ahrendt S.R."/>
            <person name="Quandt C.A."/>
            <person name="Ciobanu D."/>
            <person name="Clum A."/>
            <person name="Salamov A."/>
            <person name="Andreopoulos B."/>
            <person name="Cheng J.F."/>
            <person name="Woyke T."/>
            <person name="Pelin A."/>
            <person name="Henrissat B."/>
            <person name="Reynolds N.K."/>
            <person name="Benny G.L."/>
            <person name="Smith M.E."/>
            <person name="James T.Y."/>
            <person name="Grigoriev I.V."/>
        </authorList>
    </citation>
    <scope>NUCLEOTIDE SEQUENCE [LARGE SCALE GENOMIC DNA]</scope>
</reference>
<protein>
    <submittedName>
        <fullName evidence="2">Uncharacterized protein</fullName>
    </submittedName>
</protein>
<evidence type="ECO:0000313" key="3">
    <source>
        <dbReference type="Proteomes" id="UP000269721"/>
    </source>
</evidence>
<feature type="compositionally biased region" description="Low complexity" evidence="1">
    <location>
        <begin position="91"/>
        <end position="102"/>
    </location>
</feature>
<dbReference type="EMBL" id="ML002151">
    <property type="protein sequence ID" value="RKO82739.1"/>
    <property type="molecule type" value="Genomic_DNA"/>
</dbReference>
<feature type="non-terminal residue" evidence="2">
    <location>
        <position position="1"/>
    </location>
</feature>
<name>A0A4P9VTA7_9FUNG</name>
<keyword evidence="3" id="KW-1185">Reference proteome</keyword>